<dbReference type="PANTHER" id="PTHR45138">
    <property type="entry name" value="REGULATORY COMPONENTS OF SENSORY TRANSDUCTION SYSTEM"/>
    <property type="match status" value="1"/>
</dbReference>
<comment type="caution">
    <text evidence="5">The sequence shown here is derived from an EMBL/GenBank/DDBJ whole genome shotgun (WGS) entry which is preliminary data.</text>
</comment>
<name>A0A7W7KBW4_9SPHN</name>
<dbReference type="InterPro" id="IPR000160">
    <property type="entry name" value="GGDEF_dom"/>
</dbReference>
<dbReference type="GO" id="GO:0052621">
    <property type="term" value="F:diguanylate cyclase activity"/>
    <property type="evidence" value="ECO:0007669"/>
    <property type="project" value="UniProtKB-EC"/>
</dbReference>
<gene>
    <name evidence="5" type="ORF">HNO88_003264</name>
</gene>
<dbReference type="GO" id="GO:1902201">
    <property type="term" value="P:negative regulation of bacterial-type flagellum-dependent cell motility"/>
    <property type="evidence" value="ECO:0007669"/>
    <property type="project" value="TreeGrafter"/>
</dbReference>
<dbReference type="Proteomes" id="UP000555448">
    <property type="component" value="Unassembled WGS sequence"/>
</dbReference>
<dbReference type="Pfam" id="PF00990">
    <property type="entry name" value="GGDEF"/>
    <property type="match status" value="1"/>
</dbReference>
<feature type="transmembrane region" description="Helical" evidence="3">
    <location>
        <begin position="196"/>
        <end position="218"/>
    </location>
</feature>
<dbReference type="InterPro" id="IPR029787">
    <property type="entry name" value="Nucleotide_cyclase"/>
</dbReference>
<dbReference type="PANTHER" id="PTHR45138:SF9">
    <property type="entry name" value="DIGUANYLATE CYCLASE DGCM-RELATED"/>
    <property type="match status" value="1"/>
</dbReference>
<dbReference type="PROSITE" id="PS50887">
    <property type="entry name" value="GGDEF"/>
    <property type="match status" value="1"/>
</dbReference>
<evidence type="ECO:0000313" key="6">
    <source>
        <dbReference type="Proteomes" id="UP000555448"/>
    </source>
</evidence>
<accession>A0A7W7KBW4</accession>
<evidence type="ECO:0000256" key="3">
    <source>
        <dbReference type="SAM" id="Phobius"/>
    </source>
</evidence>
<evidence type="ECO:0000313" key="5">
    <source>
        <dbReference type="EMBL" id="MBB4859931.1"/>
    </source>
</evidence>
<dbReference type="InterPro" id="IPR007891">
    <property type="entry name" value="CHASE3"/>
</dbReference>
<dbReference type="EMBL" id="JACHLR010000015">
    <property type="protein sequence ID" value="MBB4859931.1"/>
    <property type="molecule type" value="Genomic_DNA"/>
</dbReference>
<dbReference type="CDD" id="cd01949">
    <property type="entry name" value="GGDEF"/>
    <property type="match status" value="1"/>
</dbReference>
<dbReference type="Pfam" id="PF05227">
    <property type="entry name" value="CHASE3"/>
    <property type="match status" value="1"/>
</dbReference>
<evidence type="ECO:0000259" key="4">
    <source>
        <dbReference type="PROSITE" id="PS50887"/>
    </source>
</evidence>
<dbReference type="GO" id="GO:0043709">
    <property type="term" value="P:cell adhesion involved in single-species biofilm formation"/>
    <property type="evidence" value="ECO:0007669"/>
    <property type="project" value="TreeGrafter"/>
</dbReference>
<reference evidence="5 6" key="1">
    <citation type="submission" date="2020-08" db="EMBL/GenBank/DDBJ databases">
        <title>Functional genomics of gut bacteria from endangered species of beetles.</title>
        <authorList>
            <person name="Carlos-Shanley C."/>
        </authorList>
    </citation>
    <scope>NUCLEOTIDE SEQUENCE [LARGE SCALE GENOMIC DNA]</scope>
    <source>
        <strain evidence="5 6">S00245</strain>
    </source>
</reference>
<dbReference type="FunFam" id="3.30.70.270:FF:000001">
    <property type="entry name" value="Diguanylate cyclase domain protein"/>
    <property type="match status" value="1"/>
</dbReference>
<evidence type="ECO:0000256" key="1">
    <source>
        <dbReference type="ARBA" id="ARBA00012528"/>
    </source>
</evidence>
<protein>
    <recommendedName>
        <fullName evidence="1">diguanylate cyclase</fullName>
        <ecNumber evidence="1">2.7.7.65</ecNumber>
    </recommendedName>
</protein>
<dbReference type="RefSeq" id="WP_184247744.1">
    <property type="nucleotide sequence ID" value="NZ_JACHLR010000015.1"/>
</dbReference>
<evidence type="ECO:0000256" key="2">
    <source>
        <dbReference type="ARBA" id="ARBA00034247"/>
    </source>
</evidence>
<proteinExistence type="predicted"/>
<keyword evidence="3" id="KW-0812">Transmembrane</keyword>
<dbReference type="Gene3D" id="3.30.70.270">
    <property type="match status" value="1"/>
</dbReference>
<organism evidence="5 6">
    <name type="scientific">Novosphingobium chloroacetimidivorans</name>
    <dbReference type="NCBI Taxonomy" id="1428314"/>
    <lineage>
        <taxon>Bacteria</taxon>
        <taxon>Pseudomonadati</taxon>
        <taxon>Pseudomonadota</taxon>
        <taxon>Alphaproteobacteria</taxon>
        <taxon>Sphingomonadales</taxon>
        <taxon>Sphingomonadaceae</taxon>
        <taxon>Novosphingobium</taxon>
    </lineage>
</organism>
<feature type="transmembrane region" description="Helical" evidence="3">
    <location>
        <begin position="20"/>
        <end position="40"/>
    </location>
</feature>
<keyword evidence="3" id="KW-0472">Membrane</keyword>
<dbReference type="InterPro" id="IPR050469">
    <property type="entry name" value="Diguanylate_Cyclase"/>
</dbReference>
<dbReference type="InterPro" id="IPR043128">
    <property type="entry name" value="Rev_trsase/Diguanyl_cyclase"/>
</dbReference>
<dbReference type="EC" id="2.7.7.65" evidence="1"/>
<sequence length="398" mass="44329">MGLSDWLIRKVDQLHGKAHYFVASIALMGTLLVGSSLIAWRSSEEQRHLATAYTQTLRVLRAANEVKIGTLNTLRGEGGFLLTGEGSELEFYFSGRRRLAQSLDELDRYAVGGEEQKSINRLRHEVGTFLMSVDEVVRIARAGRMNEARSAVGPAGIRSGIAAIDRTADGILENERSRLFDLRSHVERVTRTLLRFFYLMSFAGLCLLVLAVLSAVALRRSFARERSYQAELRKRAETDELTGVANRREILAYLDKRIAEARRLNTPLSFAMFDIDNFKRVNDTHGHAVGDEAIRHVVSHAQGATRINDRIGRMGGEEFGVVLPKSSEDNAYVVCERMLNRLRANPFAAGDDLQLMVTISTGIASLTDEDDAASLIERADKALYEAKRSGRDQVRMAA</sequence>
<comment type="catalytic activity">
    <reaction evidence="2">
        <text>2 GTP = 3',3'-c-di-GMP + 2 diphosphate</text>
        <dbReference type="Rhea" id="RHEA:24898"/>
        <dbReference type="ChEBI" id="CHEBI:33019"/>
        <dbReference type="ChEBI" id="CHEBI:37565"/>
        <dbReference type="ChEBI" id="CHEBI:58805"/>
        <dbReference type="EC" id="2.7.7.65"/>
    </reaction>
</comment>
<dbReference type="NCBIfam" id="TIGR00254">
    <property type="entry name" value="GGDEF"/>
    <property type="match status" value="1"/>
</dbReference>
<keyword evidence="3" id="KW-1133">Transmembrane helix</keyword>
<dbReference type="GO" id="GO:0005886">
    <property type="term" value="C:plasma membrane"/>
    <property type="evidence" value="ECO:0007669"/>
    <property type="project" value="TreeGrafter"/>
</dbReference>
<dbReference type="SUPFAM" id="SSF55073">
    <property type="entry name" value="Nucleotide cyclase"/>
    <property type="match status" value="1"/>
</dbReference>
<dbReference type="AlphaFoldDB" id="A0A7W7KBW4"/>
<keyword evidence="6" id="KW-1185">Reference proteome</keyword>
<feature type="domain" description="GGDEF" evidence="4">
    <location>
        <begin position="266"/>
        <end position="398"/>
    </location>
</feature>
<dbReference type="SMART" id="SM00267">
    <property type="entry name" value="GGDEF"/>
    <property type="match status" value="1"/>
</dbReference>